<accession>A0ABV3LVC2</accession>
<gene>
    <name evidence="1" type="ORF">AB0887_13290</name>
</gene>
<proteinExistence type="predicted"/>
<comment type="caution">
    <text evidence="1">The sequence shown here is derived from an EMBL/GenBank/DDBJ whole genome shotgun (WGS) entry which is preliminary data.</text>
</comment>
<name>A0ABV3LVC2_9ACTN</name>
<reference evidence="1 2" key="1">
    <citation type="submission" date="2024-06" db="EMBL/GenBank/DDBJ databases">
        <title>The Natural Products Discovery Center: Release of the First 8490 Sequenced Strains for Exploring Actinobacteria Biosynthetic Diversity.</title>
        <authorList>
            <person name="Kalkreuter E."/>
            <person name="Kautsar S.A."/>
            <person name="Yang D."/>
            <person name="Bader C.D."/>
            <person name="Teijaro C.N."/>
            <person name="Fluegel L."/>
            <person name="Davis C.M."/>
            <person name="Simpson J.R."/>
            <person name="Lauterbach L."/>
            <person name="Steele A.D."/>
            <person name="Gui C."/>
            <person name="Meng S."/>
            <person name="Li G."/>
            <person name="Viehrig K."/>
            <person name="Ye F."/>
            <person name="Su P."/>
            <person name="Kiefer A.F."/>
            <person name="Nichols A."/>
            <person name="Cepeda A.J."/>
            <person name="Yan W."/>
            <person name="Fan B."/>
            <person name="Jiang Y."/>
            <person name="Adhikari A."/>
            <person name="Zheng C.-J."/>
            <person name="Schuster L."/>
            <person name="Cowan T.M."/>
            <person name="Smanski M.J."/>
            <person name="Chevrette M.G."/>
            <person name="De Carvalho L.P.S."/>
            <person name="Shen B."/>
        </authorList>
    </citation>
    <scope>NUCLEOTIDE SEQUENCE [LARGE SCALE GENOMIC DNA]</scope>
    <source>
        <strain evidence="1 2">NPDC047833</strain>
    </source>
</reference>
<organism evidence="1 2">
    <name type="scientific">Streptomyces huasconensis</name>
    <dbReference type="NCBI Taxonomy" id="1854574"/>
    <lineage>
        <taxon>Bacteria</taxon>
        <taxon>Bacillati</taxon>
        <taxon>Actinomycetota</taxon>
        <taxon>Actinomycetes</taxon>
        <taxon>Kitasatosporales</taxon>
        <taxon>Streptomycetaceae</taxon>
        <taxon>Streptomyces</taxon>
    </lineage>
</organism>
<evidence type="ECO:0008006" key="3">
    <source>
        <dbReference type="Google" id="ProtNLM"/>
    </source>
</evidence>
<evidence type="ECO:0000313" key="2">
    <source>
        <dbReference type="Proteomes" id="UP001553843"/>
    </source>
</evidence>
<keyword evidence="2" id="KW-1185">Reference proteome</keyword>
<sequence>MAHMGVVLLALVLAGCGVRPTGVVDAGTPASGLTKGLRLYFVSEAGRLEGVPRPGQEIREPADVIKLLMGPSESEKRSGLTTLVSGGPYDVTGKGDRLSVRVPGWELDPASVQHRNLAGQLVCSLARARSVLDRSGRTRPDDVRVTVVFAAGGGELGPHVCSDFLT</sequence>
<protein>
    <recommendedName>
        <fullName evidence="3">GerMN domain-containing protein</fullName>
    </recommendedName>
</protein>
<evidence type="ECO:0000313" key="1">
    <source>
        <dbReference type="EMBL" id="MEW2362914.1"/>
    </source>
</evidence>
<dbReference type="RefSeq" id="WP_359778047.1">
    <property type="nucleotide sequence ID" value="NZ_JBEYRR010000004.1"/>
</dbReference>
<dbReference type="EMBL" id="JBEYRS010000004">
    <property type="protein sequence ID" value="MEW2362914.1"/>
    <property type="molecule type" value="Genomic_DNA"/>
</dbReference>
<dbReference type="Proteomes" id="UP001553843">
    <property type="component" value="Unassembled WGS sequence"/>
</dbReference>